<proteinExistence type="predicted"/>
<reference evidence="1" key="1">
    <citation type="submission" date="2013-10" db="EMBL/GenBank/DDBJ databases">
        <title>Genomic analysis of the causative agents of coccidiosis in chickens.</title>
        <authorList>
            <person name="Reid A.J."/>
            <person name="Blake D."/>
            <person name="Billington K."/>
            <person name="Browne H."/>
            <person name="Dunn M."/>
            <person name="Hung S."/>
            <person name="Kawahara F."/>
            <person name="Miranda-Saavedra D."/>
            <person name="Mourier T."/>
            <person name="Nagra H."/>
            <person name="Otto T.D."/>
            <person name="Rawlings N."/>
            <person name="Sanchez A."/>
            <person name="Sanders M."/>
            <person name="Subramaniam C."/>
            <person name="Tay Y."/>
            <person name="Dear P."/>
            <person name="Doerig C."/>
            <person name="Gruber A."/>
            <person name="Parkinson J."/>
            <person name="Shirley M."/>
            <person name="Wan K.L."/>
            <person name="Berriman M."/>
            <person name="Tomley F."/>
            <person name="Pain A."/>
        </authorList>
    </citation>
    <scope>NUCLEOTIDE SEQUENCE [LARGE SCALE GENOMIC DNA]</scope>
    <source>
        <strain evidence="1">Houghton</strain>
    </source>
</reference>
<dbReference type="Proteomes" id="UP000018201">
    <property type="component" value="Unassembled WGS sequence"/>
</dbReference>
<evidence type="ECO:0000313" key="2">
    <source>
        <dbReference type="Proteomes" id="UP000018201"/>
    </source>
</evidence>
<dbReference type="AlphaFoldDB" id="U6GU19"/>
<protein>
    <submittedName>
        <fullName evidence="1">Uncharacterized protein</fullName>
    </submittedName>
</protein>
<dbReference type="VEuPathDB" id="ToxoDB:EPH_0011970"/>
<name>U6GU19_9EIME</name>
<reference evidence="1" key="2">
    <citation type="submission" date="2013-10" db="EMBL/GenBank/DDBJ databases">
        <authorList>
            <person name="Aslett M."/>
        </authorList>
    </citation>
    <scope>NUCLEOTIDE SEQUENCE [LARGE SCALE GENOMIC DNA]</scope>
    <source>
        <strain evidence="1">Houghton</strain>
    </source>
</reference>
<accession>U6GU19</accession>
<sequence length="134" mass="14351">MADKHMIWVPGAPGYALKKTIDAPAFLKDAITVTAFCYPCAESDGQQTLTRDPHVACACPVLVDAALSISLLGGATPKLETNALDMLRSLHDVIMVRTLLPVTFRDMVMSGRLPFEAHLPEGIAGLAVLDDSFV</sequence>
<dbReference type="EMBL" id="HG692641">
    <property type="protein sequence ID" value="CDI83665.1"/>
    <property type="molecule type" value="Genomic_DNA"/>
</dbReference>
<gene>
    <name evidence="1" type="ORF">EPH_0011970</name>
</gene>
<organism evidence="1 2">
    <name type="scientific">Eimeria praecox</name>
    <dbReference type="NCBI Taxonomy" id="51316"/>
    <lineage>
        <taxon>Eukaryota</taxon>
        <taxon>Sar</taxon>
        <taxon>Alveolata</taxon>
        <taxon>Apicomplexa</taxon>
        <taxon>Conoidasida</taxon>
        <taxon>Coccidia</taxon>
        <taxon>Eucoccidiorida</taxon>
        <taxon>Eimeriorina</taxon>
        <taxon>Eimeriidae</taxon>
        <taxon>Eimeria</taxon>
    </lineage>
</organism>
<evidence type="ECO:0000313" key="1">
    <source>
        <dbReference type="EMBL" id="CDI83665.1"/>
    </source>
</evidence>
<keyword evidence="2" id="KW-1185">Reference proteome</keyword>